<dbReference type="InterPro" id="IPR043909">
    <property type="entry name" value="DUF5768"/>
</dbReference>
<evidence type="ECO:0000313" key="2">
    <source>
        <dbReference type="EMBL" id="AGO83063.1"/>
    </source>
</evidence>
<feature type="compositionally biased region" description="Gly residues" evidence="1">
    <location>
        <begin position="461"/>
        <end position="473"/>
    </location>
</feature>
<gene>
    <name evidence="2" type="ORF">pdul_cds_848</name>
</gene>
<proteinExistence type="predicted"/>
<feature type="region of interest" description="Disordered" evidence="1">
    <location>
        <begin position="419"/>
        <end position="477"/>
    </location>
</feature>
<name>S4VRR4_9VIRU</name>
<sequence length="775" mass="83558">MQHGDQHDLPLLDHTAPPATDSLHTLAAALKALAKARLQNSNVAWRTTTTKTTAGAAEAIRRRFPGPHRVCDDWEQLVRRHAHAEADALGLRLCIESVKGLGVTVHGARPLDPNNTEDGEHLPADLDNMRRRSAPWRLPQAAPSDSDPSRDEPPTDRKTQLVFWCSAPSHPLSRDDREPAADRPVLAVEIRMGLGQRPWASAGHVVNLATGNVIALGCTLVCDPGLDTHQDVRQDTLRAQRRLLADFLTSGETAWRPFAARRYANVRRLPRVLVARGWTVKDGDLAEWSWDDPMGPTAELSLGPSLSLSRPDVPVVVSVRMMDAHLIVSSDSHWRYDDCTQIDWPTLFAADSPAQAFYGDIRFVRLHRCEPPTYYGADNAHFDAVSARQRERLVAMGLVSALAISGRKGRFCSRESTTEEGACAHPDGAKDADGDDVAHDDRDYRDDNDDGGNHDNDDGDGGSGGNDGDGGSNGDDDYDSFGAHVLVDADAPAMADAIEAYVAQNIFGKYGPVEVDSGRRLHGGLCDDLLDQAVSSGRLWAGLAHIGGVHHATAEAIVHVTPAALDAEGGAVDQPRLIVNWRAKCVPTTPKTPCRRGKHMHLTVWAAALVQSDGRGGACVAVSVPKAATWARFGKEKESDDERAGEDPTALCASDPPGYHTAEHDIDDGATLLQRVLDRCAHADPAGYPPDLHPALVAVLDMERECGKRACFVPWAYRVDTPGNPVDARSLASWIIDCVVEIFGVLDSALGGVAVVPCQGRSTTADSEPCLLALE</sequence>
<feature type="region of interest" description="Disordered" evidence="1">
    <location>
        <begin position="136"/>
        <end position="161"/>
    </location>
</feature>
<organism evidence="2 3">
    <name type="scientific">Pandoravirus dulcis</name>
    <dbReference type="NCBI Taxonomy" id="1349409"/>
    <lineage>
        <taxon>Viruses</taxon>
        <taxon>Pandoravirus</taxon>
    </lineage>
</organism>
<evidence type="ECO:0000313" key="3">
    <source>
        <dbReference type="Proteomes" id="UP000201566"/>
    </source>
</evidence>
<feature type="compositionally biased region" description="Basic and acidic residues" evidence="1">
    <location>
        <begin position="633"/>
        <end position="646"/>
    </location>
</feature>
<feature type="compositionally biased region" description="Basic and acidic residues" evidence="1">
    <location>
        <begin position="147"/>
        <end position="159"/>
    </location>
</feature>
<evidence type="ECO:0000256" key="1">
    <source>
        <dbReference type="SAM" id="MobiDB-lite"/>
    </source>
</evidence>
<feature type="compositionally biased region" description="Basic and acidic residues" evidence="1">
    <location>
        <begin position="427"/>
        <end position="456"/>
    </location>
</feature>
<dbReference type="Pfam" id="PF19072">
    <property type="entry name" value="DUF5768"/>
    <property type="match status" value="1"/>
</dbReference>
<dbReference type="RefSeq" id="YP_008319732.1">
    <property type="nucleotide sequence ID" value="NC_021858.1"/>
</dbReference>
<dbReference type="EMBL" id="KC977570">
    <property type="protein sequence ID" value="AGO83063.1"/>
    <property type="molecule type" value="Genomic_DNA"/>
</dbReference>
<feature type="region of interest" description="Disordered" evidence="1">
    <location>
        <begin position="633"/>
        <end position="658"/>
    </location>
</feature>
<accession>S4VRR4</accession>
<reference evidence="2 3" key="1">
    <citation type="journal article" date="2013" name="Science">
        <title>Pandoraviruses: amoeba viruses with genomes up to 2.5 Mb reaching that of parasitic eukaryotes.</title>
        <authorList>
            <person name="Philippe N."/>
            <person name="Legendre M."/>
            <person name="Doutre G."/>
            <person name="Coute Y."/>
            <person name="Poirot O."/>
            <person name="Lescot M."/>
            <person name="Arslan D."/>
            <person name="Seltzer V."/>
            <person name="Bertaux L."/>
            <person name="Bruley C."/>
            <person name="Garin J."/>
            <person name="Claverie J.M."/>
            <person name="Abergel C."/>
        </authorList>
    </citation>
    <scope>NUCLEOTIDE SEQUENCE [LARGE SCALE GENOMIC DNA]</scope>
    <source>
        <strain evidence="2">Melbourne</strain>
    </source>
</reference>
<dbReference type="GeneID" id="16512664"/>
<protein>
    <submittedName>
        <fullName evidence="2">Uncharacterized protein</fullName>
    </submittedName>
</protein>
<dbReference type="KEGG" id="vg:16512664"/>
<dbReference type="Proteomes" id="UP000201566">
    <property type="component" value="Segment"/>
</dbReference>